<keyword evidence="1 2" id="KW-0728">SH3 domain</keyword>
<evidence type="ECO:0000256" key="1">
    <source>
        <dbReference type="ARBA" id="ARBA00022443"/>
    </source>
</evidence>
<dbReference type="STRING" id="1095629.A0A0C9YIT9"/>
<keyword evidence="6" id="KW-1185">Reference proteome</keyword>
<dbReference type="Pfam" id="PF00018">
    <property type="entry name" value="SH3_1"/>
    <property type="match status" value="1"/>
</dbReference>
<dbReference type="OrthoDB" id="5983572at2759"/>
<feature type="region of interest" description="Disordered" evidence="3">
    <location>
        <begin position="151"/>
        <end position="230"/>
    </location>
</feature>
<dbReference type="Gene3D" id="2.30.30.40">
    <property type="entry name" value="SH3 Domains"/>
    <property type="match status" value="1"/>
</dbReference>
<reference evidence="5 6" key="1">
    <citation type="submission" date="2014-04" db="EMBL/GenBank/DDBJ databases">
        <authorList>
            <consortium name="DOE Joint Genome Institute"/>
            <person name="Kuo A."/>
            <person name="Kohler A."/>
            <person name="Nagy L.G."/>
            <person name="Floudas D."/>
            <person name="Copeland A."/>
            <person name="Barry K.W."/>
            <person name="Cichocki N."/>
            <person name="Veneault-Fourrey C."/>
            <person name="LaButti K."/>
            <person name="Lindquist E.A."/>
            <person name="Lipzen A."/>
            <person name="Lundell T."/>
            <person name="Morin E."/>
            <person name="Murat C."/>
            <person name="Sun H."/>
            <person name="Tunlid A."/>
            <person name="Henrissat B."/>
            <person name="Grigoriev I.V."/>
            <person name="Hibbett D.S."/>
            <person name="Martin F."/>
            <person name="Nordberg H.P."/>
            <person name="Cantor M.N."/>
            <person name="Hua S.X."/>
        </authorList>
    </citation>
    <scope>NUCLEOTIDE SEQUENCE [LARGE SCALE GENOMIC DNA]</scope>
    <source>
        <strain evidence="5 6">LaAM-08-1</strain>
    </source>
</reference>
<name>A0A0C9YIT9_9AGAR</name>
<feature type="domain" description="SH3" evidence="4">
    <location>
        <begin position="58"/>
        <end position="119"/>
    </location>
</feature>
<protein>
    <recommendedName>
        <fullName evidence="4">SH3 domain-containing protein</fullName>
    </recommendedName>
</protein>
<feature type="compositionally biased region" description="Low complexity" evidence="3">
    <location>
        <begin position="156"/>
        <end position="165"/>
    </location>
</feature>
<dbReference type="SMART" id="SM00326">
    <property type="entry name" value="SH3"/>
    <property type="match status" value="1"/>
</dbReference>
<feature type="non-terminal residue" evidence="5">
    <location>
        <position position="230"/>
    </location>
</feature>
<evidence type="ECO:0000313" key="6">
    <source>
        <dbReference type="Proteomes" id="UP000054477"/>
    </source>
</evidence>
<accession>A0A0C9YIT9</accession>
<dbReference type="InterPro" id="IPR001452">
    <property type="entry name" value="SH3_domain"/>
</dbReference>
<dbReference type="PANTHER" id="PTHR45929:SF3">
    <property type="entry name" value="JAK PATHWAY SIGNAL TRANSDUCTION ADAPTOR MOLECULE"/>
    <property type="match status" value="1"/>
</dbReference>
<dbReference type="SUPFAM" id="SSF50044">
    <property type="entry name" value="SH3-domain"/>
    <property type="match status" value="1"/>
</dbReference>
<dbReference type="InterPro" id="IPR036028">
    <property type="entry name" value="SH3-like_dom_sf"/>
</dbReference>
<dbReference type="GO" id="GO:0033565">
    <property type="term" value="C:ESCRT-0 complex"/>
    <property type="evidence" value="ECO:0007669"/>
    <property type="project" value="TreeGrafter"/>
</dbReference>
<reference evidence="6" key="2">
    <citation type="submission" date="2015-01" db="EMBL/GenBank/DDBJ databases">
        <title>Evolutionary Origins and Diversification of the Mycorrhizal Mutualists.</title>
        <authorList>
            <consortium name="DOE Joint Genome Institute"/>
            <consortium name="Mycorrhizal Genomics Consortium"/>
            <person name="Kohler A."/>
            <person name="Kuo A."/>
            <person name="Nagy L.G."/>
            <person name="Floudas D."/>
            <person name="Copeland A."/>
            <person name="Barry K.W."/>
            <person name="Cichocki N."/>
            <person name="Veneault-Fourrey C."/>
            <person name="LaButti K."/>
            <person name="Lindquist E.A."/>
            <person name="Lipzen A."/>
            <person name="Lundell T."/>
            <person name="Morin E."/>
            <person name="Murat C."/>
            <person name="Riley R."/>
            <person name="Ohm R."/>
            <person name="Sun H."/>
            <person name="Tunlid A."/>
            <person name="Henrissat B."/>
            <person name="Grigoriev I.V."/>
            <person name="Hibbett D.S."/>
            <person name="Martin F."/>
        </authorList>
    </citation>
    <scope>NUCLEOTIDE SEQUENCE [LARGE SCALE GENOMIC DNA]</scope>
    <source>
        <strain evidence="6">LaAM-08-1</strain>
    </source>
</reference>
<evidence type="ECO:0000256" key="2">
    <source>
        <dbReference type="PROSITE-ProRule" id="PRU00192"/>
    </source>
</evidence>
<dbReference type="AlphaFoldDB" id="A0A0C9YIT9"/>
<dbReference type="FunFam" id="2.30.30.40:FF:000072">
    <property type="entry name" value="Unconventional Myosin IB"/>
    <property type="match status" value="1"/>
</dbReference>
<dbReference type="Proteomes" id="UP000054477">
    <property type="component" value="Unassembled WGS sequence"/>
</dbReference>
<dbReference type="GO" id="GO:0043328">
    <property type="term" value="P:protein transport to vacuole involved in ubiquitin-dependent protein catabolic process via the multivesicular body sorting pathway"/>
    <property type="evidence" value="ECO:0007669"/>
    <property type="project" value="TreeGrafter"/>
</dbReference>
<dbReference type="PROSITE" id="PS50002">
    <property type="entry name" value="SH3"/>
    <property type="match status" value="1"/>
</dbReference>
<dbReference type="PANTHER" id="PTHR45929">
    <property type="entry name" value="JAK PATHWAY SIGNAL TRANSDUCTION ADAPTOR MOLECULE"/>
    <property type="match status" value="1"/>
</dbReference>
<dbReference type="EMBL" id="KN838536">
    <property type="protein sequence ID" value="KIK10242.1"/>
    <property type="molecule type" value="Genomic_DNA"/>
</dbReference>
<gene>
    <name evidence="5" type="ORF">K443DRAFT_53545</name>
</gene>
<evidence type="ECO:0000256" key="3">
    <source>
        <dbReference type="SAM" id="MobiDB-lite"/>
    </source>
</evidence>
<evidence type="ECO:0000259" key="4">
    <source>
        <dbReference type="PROSITE" id="PS50002"/>
    </source>
</evidence>
<evidence type="ECO:0000313" key="5">
    <source>
        <dbReference type="EMBL" id="KIK10242.1"/>
    </source>
</evidence>
<dbReference type="PRINTS" id="PR00452">
    <property type="entry name" value="SH3DOMAIN"/>
</dbReference>
<dbReference type="InterPro" id="IPR050670">
    <property type="entry name" value="STAM"/>
</dbReference>
<organism evidence="5 6">
    <name type="scientific">Laccaria amethystina LaAM-08-1</name>
    <dbReference type="NCBI Taxonomy" id="1095629"/>
    <lineage>
        <taxon>Eukaryota</taxon>
        <taxon>Fungi</taxon>
        <taxon>Dikarya</taxon>
        <taxon>Basidiomycota</taxon>
        <taxon>Agaricomycotina</taxon>
        <taxon>Agaricomycetes</taxon>
        <taxon>Agaricomycetidae</taxon>
        <taxon>Agaricales</taxon>
        <taxon>Agaricineae</taxon>
        <taxon>Hydnangiaceae</taxon>
        <taxon>Laccaria</taxon>
    </lineage>
</organism>
<proteinExistence type="predicted"/>
<feature type="compositionally biased region" description="Polar residues" evidence="3">
    <location>
        <begin position="166"/>
        <end position="176"/>
    </location>
</feature>
<dbReference type="HOGENOM" id="CLU_064552_0_0_1"/>
<sequence>MTLSAPLSLYAHIFSQTKQNVELLISQKQISQNDGQDILNKLSAAFETPSSNKLVPSPILSRARALWGFNEAGQDPNNLSFRAGDIIDLIEDKNPDWWTGRCNGKEGVFPSSHVEKLARVTTPPRSNPFPYQEKFPQIPVTSIVPVPLLQYPPPSQYQGPPNQYQAPPNTYYQGSAQGDPYPQYGAPPPPSRPSTVIVEQQQPPKKHKFGGSLGNTLAHSTVGGVGFGAG</sequence>